<gene>
    <name evidence="3" type="ORF">Sangu_2385400</name>
</gene>
<dbReference type="PANTHER" id="PTHR31286:SF180">
    <property type="entry name" value="OS10G0362600 PROTEIN"/>
    <property type="match status" value="1"/>
</dbReference>
<dbReference type="Pfam" id="PF14111">
    <property type="entry name" value="DUF4283"/>
    <property type="match status" value="1"/>
</dbReference>
<dbReference type="AlphaFoldDB" id="A0AAW2KV93"/>
<feature type="domain" description="DUF4283" evidence="2">
    <location>
        <begin position="278"/>
        <end position="355"/>
    </location>
</feature>
<organism evidence="3">
    <name type="scientific">Sesamum angustifolium</name>
    <dbReference type="NCBI Taxonomy" id="2727405"/>
    <lineage>
        <taxon>Eukaryota</taxon>
        <taxon>Viridiplantae</taxon>
        <taxon>Streptophyta</taxon>
        <taxon>Embryophyta</taxon>
        <taxon>Tracheophyta</taxon>
        <taxon>Spermatophyta</taxon>
        <taxon>Magnoliopsida</taxon>
        <taxon>eudicotyledons</taxon>
        <taxon>Gunneridae</taxon>
        <taxon>Pentapetalae</taxon>
        <taxon>asterids</taxon>
        <taxon>lamiids</taxon>
        <taxon>Lamiales</taxon>
        <taxon>Pedaliaceae</taxon>
        <taxon>Sesamum</taxon>
    </lineage>
</organism>
<sequence>MSKVQQEQEHTTQHDSHAENPDGHNEDDEAVQSGEAKSKIRDGKDSTNRISEEFDFDEFYKLASRVLNGDTTNMATLNSFKDRWEQKFKIRKNPLVAVPNPNPTNFIPVAGRRASLLPRRTVITGLDTLPMSDLAVPNQDDGGVSRLVLEEQGCSSHLPSVLRLVAVQEKLPEKVTAPNNFEISSQLEGDVVNNQDAGRKVHYSISDSTQLSKTVQEELPEQPKIFIGTMKLISDPVDNIAGAFLNSSRKTLHFVPPTKQNGEIVIRPSKEVVEQGSKKWQATAVDYFLGKRPYFPHLESFVRSNWKGLQTVSATSSGFYFFRFQTRMAMEVVIEGGPWLFQGQPIVLQFWEHGMSLRQQKHIKIPVWIRLKHLPMEYWTDEGLSTVASGIGTPLYTDGITKDCSRLDFARFVSCWTITLLYRDTL</sequence>
<accession>A0AAW2KV93</accession>
<comment type="caution">
    <text evidence="3">The sequence shown here is derived from an EMBL/GenBank/DDBJ whole genome shotgun (WGS) entry which is preliminary data.</text>
</comment>
<evidence type="ECO:0000259" key="2">
    <source>
        <dbReference type="Pfam" id="PF14111"/>
    </source>
</evidence>
<dbReference type="InterPro" id="IPR040256">
    <property type="entry name" value="At4g02000-like"/>
</dbReference>
<evidence type="ECO:0000256" key="1">
    <source>
        <dbReference type="SAM" id="MobiDB-lite"/>
    </source>
</evidence>
<dbReference type="PANTHER" id="PTHR31286">
    <property type="entry name" value="GLYCINE-RICH CELL WALL STRUCTURAL PROTEIN 1.8-LIKE"/>
    <property type="match status" value="1"/>
</dbReference>
<reference evidence="3" key="1">
    <citation type="submission" date="2020-06" db="EMBL/GenBank/DDBJ databases">
        <authorList>
            <person name="Li T."/>
            <person name="Hu X."/>
            <person name="Zhang T."/>
            <person name="Song X."/>
            <person name="Zhang H."/>
            <person name="Dai N."/>
            <person name="Sheng W."/>
            <person name="Hou X."/>
            <person name="Wei L."/>
        </authorList>
    </citation>
    <scope>NUCLEOTIDE SEQUENCE</scope>
    <source>
        <strain evidence="3">G01</strain>
        <tissue evidence="3">Leaf</tissue>
    </source>
</reference>
<reference evidence="3" key="2">
    <citation type="journal article" date="2024" name="Plant">
        <title>Genomic evolution and insights into agronomic trait innovations of Sesamum species.</title>
        <authorList>
            <person name="Miao H."/>
            <person name="Wang L."/>
            <person name="Qu L."/>
            <person name="Liu H."/>
            <person name="Sun Y."/>
            <person name="Le M."/>
            <person name="Wang Q."/>
            <person name="Wei S."/>
            <person name="Zheng Y."/>
            <person name="Lin W."/>
            <person name="Duan Y."/>
            <person name="Cao H."/>
            <person name="Xiong S."/>
            <person name="Wang X."/>
            <person name="Wei L."/>
            <person name="Li C."/>
            <person name="Ma Q."/>
            <person name="Ju M."/>
            <person name="Zhao R."/>
            <person name="Li G."/>
            <person name="Mu C."/>
            <person name="Tian Q."/>
            <person name="Mei H."/>
            <person name="Zhang T."/>
            <person name="Gao T."/>
            <person name="Zhang H."/>
        </authorList>
    </citation>
    <scope>NUCLEOTIDE SEQUENCE</scope>
    <source>
        <strain evidence="3">G01</strain>
    </source>
</reference>
<feature type="compositionally biased region" description="Basic and acidic residues" evidence="1">
    <location>
        <begin position="1"/>
        <end position="24"/>
    </location>
</feature>
<dbReference type="EMBL" id="JACGWK010000016">
    <property type="protein sequence ID" value="KAL0310907.1"/>
    <property type="molecule type" value="Genomic_DNA"/>
</dbReference>
<evidence type="ECO:0000313" key="3">
    <source>
        <dbReference type="EMBL" id="KAL0310907.1"/>
    </source>
</evidence>
<dbReference type="InterPro" id="IPR025558">
    <property type="entry name" value="DUF4283"/>
</dbReference>
<protein>
    <recommendedName>
        <fullName evidence="2">DUF4283 domain-containing protein</fullName>
    </recommendedName>
</protein>
<proteinExistence type="predicted"/>
<feature type="region of interest" description="Disordered" evidence="1">
    <location>
        <begin position="1"/>
        <end position="46"/>
    </location>
</feature>
<feature type="compositionally biased region" description="Basic and acidic residues" evidence="1">
    <location>
        <begin position="36"/>
        <end position="46"/>
    </location>
</feature>
<name>A0AAW2KV93_9LAMI</name>